<organism evidence="1 2">
    <name type="scientific">Portunus trituberculatus</name>
    <name type="common">Swimming crab</name>
    <name type="synonym">Neptunus trituberculatus</name>
    <dbReference type="NCBI Taxonomy" id="210409"/>
    <lineage>
        <taxon>Eukaryota</taxon>
        <taxon>Metazoa</taxon>
        <taxon>Ecdysozoa</taxon>
        <taxon>Arthropoda</taxon>
        <taxon>Crustacea</taxon>
        <taxon>Multicrustacea</taxon>
        <taxon>Malacostraca</taxon>
        <taxon>Eumalacostraca</taxon>
        <taxon>Eucarida</taxon>
        <taxon>Decapoda</taxon>
        <taxon>Pleocyemata</taxon>
        <taxon>Brachyura</taxon>
        <taxon>Eubrachyura</taxon>
        <taxon>Portunoidea</taxon>
        <taxon>Portunidae</taxon>
        <taxon>Portuninae</taxon>
        <taxon>Portunus</taxon>
    </lineage>
</organism>
<reference evidence="1 2" key="1">
    <citation type="submission" date="2019-05" db="EMBL/GenBank/DDBJ databases">
        <title>Another draft genome of Portunus trituberculatus and its Hox gene families provides insights of decapod evolution.</title>
        <authorList>
            <person name="Jeong J.-H."/>
            <person name="Song I."/>
            <person name="Kim S."/>
            <person name="Choi T."/>
            <person name="Kim D."/>
            <person name="Ryu S."/>
            <person name="Kim W."/>
        </authorList>
    </citation>
    <scope>NUCLEOTIDE SEQUENCE [LARGE SCALE GENOMIC DNA]</scope>
    <source>
        <tissue evidence="1">Muscle</tissue>
    </source>
</reference>
<sequence length="28" mass="3171">MAGVFTIFIPDISFRSCIKSPDIKQNEI</sequence>
<keyword evidence="2" id="KW-1185">Reference proteome</keyword>
<dbReference type="AlphaFoldDB" id="A0A5B7G3U4"/>
<evidence type="ECO:0000313" key="1">
    <source>
        <dbReference type="EMBL" id="MPC51838.1"/>
    </source>
</evidence>
<name>A0A5B7G3U4_PORTR</name>
<accession>A0A5B7G3U4</accession>
<dbReference type="EMBL" id="VSRR010010445">
    <property type="protein sequence ID" value="MPC51838.1"/>
    <property type="molecule type" value="Genomic_DNA"/>
</dbReference>
<evidence type="ECO:0000313" key="2">
    <source>
        <dbReference type="Proteomes" id="UP000324222"/>
    </source>
</evidence>
<dbReference type="Proteomes" id="UP000324222">
    <property type="component" value="Unassembled WGS sequence"/>
</dbReference>
<protein>
    <submittedName>
        <fullName evidence="1">Uncharacterized protein</fullName>
    </submittedName>
</protein>
<proteinExistence type="predicted"/>
<comment type="caution">
    <text evidence="1">The sequence shown here is derived from an EMBL/GenBank/DDBJ whole genome shotgun (WGS) entry which is preliminary data.</text>
</comment>
<gene>
    <name evidence="1" type="ORF">E2C01_045691</name>
</gene>